<dbReference type="GO" id="GO:0032543">
    <property type="term" value="P:mitochondrial translation"/>
    <property type="evidence" value="ECO:0007669"/>
    <property type="project" value="UniProtKB-ARBA"/>
</dbReference>
<dbReference type="OrthoDB" id="2019491at2759"/>
<gene>
    <name evidence="5" type="ORF">V565_016280</name>
</gene>
<evidence type="ECO:0000259" key="4">
    <source>
        <dbReference type="PROSITE" id="PS00745"/>
    </source>
</evidence>
<organism evidence="5 6">
    <name type="scientific">Rhizoctonia solani 123E</name>
    <dbReference type="NCBI Taxonomy" id="1423351"/>
    <lineage>
        <taxon>Eukaryota</taxon>
        <taxon>Fungi</taxon>
        <taxon>Dikarya</taxon>
        <taxon>Basidiomycota</taxon>
        <taxon>Agaricomycotina</taxon>
        <taxon>Agaricomycetes</taxon>
        <taxon>Cantharellales</taxon>
        <taxon>Ceratobasidiaceae</taxon>
        <taxon>Rhizoctonia</taxon>
    </lineage>
</organism>
<dbReference type="Gene3D" id="3.30.160.20">
    <property type="match status" value="1"/>
</dbReference>
<proteinExistence type="inferred from homology"/>
<dbReference type="Pfam" id="PF03462">
    <property type="entry name" value="PCRF"/>
    <property type="match status" value="1"/>
</dbReference>
<feature type="domain" description="Prokaryotic-type class I peptide chain release factors" evidence="4">
    <location>
        <begin position="269"/>
        <end position="285"/>
    </location>
</feature>
<keyword evidence="6" id="KW-1185">Reference proteome</keyword>
<comment type="similarity">
    <text evidence="1">Belongs to the prokaryotic/mitochondrial release factor family.</text>
</comment>
<dbReference type="FunFam" id="3.30.160.20:FF:000070">
    <property type="entry name" value="Related to MRF1-peptide chain release factor, mitochondrial"/>
    <property type="match status" value="1"/>
</dbReference>
<dbReference type="HOGENOM" id="CLU_036856_0_8_1"/>
<dbReference type="PANTHER" id="PTHR43804">
    <property type="entry name" value="LD18447P"/>
    <property type="match status" value="1"/>
</dbReference>
<keyword evidence="3" id="KW-0648">Protein biosynthesis</keyword>
<dbReference type="InterPro" id="IPR050057">
    <property type="entry name" value="Prokaryotic/Mito_RF"/>
</dbReference>
<comment type="caution">
    <text evidence="5">The sequence shown here is derived from an EMBL/GenBank/DDBJ whole genome shotgun (WGS) entry which is preliminary data.</text>
</comment>
<dbReference type="Gene3D" id="6.10.140.1950">
    <property type="match status" value="1"/>
</dbReference>
<accession>A0A074S5M1</accession>
<dbReference type="InterPro" id="IPR005139">
    <property type="entry name" value="PCRF"/>
</dbReference>
<name>A0A074S5M1_9AGAM</name>
<dbReference type="AlphaFoldDB" id="A0A074S5M1"/>
<dbReference type="InterPro" id="IPR045853">
    <property type="entry name" value="Pep_chain_release_fac_I_sf"/>
</dbReference>
<evidence type="ECO:0000256" key="3">
    <source>
        <dbReference type="ARBA" id="ARBA00022917"/>
    </source>
</evidence>
<protein>
    <submittedName>
        <fullName evidence="5">Peptide chain release factor 1</fullName>
    </submittedName>
</protein>
<evidence type="ECO:0000313" key="5">
    <source>
        <dbReference type="EMBL" id="KEP54539.1"/>
    </source>
</evidence>
<dbReference type="PANTHER" id="PTHR43804:SF7">
    <property type="entry name" value="LD18447P"/>
    <property type="match status" value="1"/>
</dbReference>
<dbReference type="GO" id="GO:0005739">
    <property type="term" value="C:mitochondrion"/>
    <property type="evidence" value="ECO:0007669"/>
    <property type="project" value="GOC"/>
</dbReference>
<dbReference type="Gene3D" id="3.30.70.1660">
    <property type="match status" value="1"/>
</dbReference>
<dbReference type="InterPro" id="IPR000352">
    <property type="entry name" value="Pep_chain_release_fac_I"/>
</dbReference>
<dbReference type="Pfam" id="PF00472">
    <property type="entry name" value="RF-1"/>
    <property type="match status" value="1"/>
</dbReference>
<dbReference type="GO" id="GO:0003747">
    <property type="term" value="F:translation release factor activity"/>
    <property type="evidence" value="ECO:0007669"/>
    <property type="project" value="InterPro"/>
</dbReference>
<dbReference type="SUPFAM" id="SSF75620">
    <property type="entry name" value="Release factor"/>
    <property type="match status" value="1"/>
</dbReference>
<keyword evidence="2" id="KW-0488">Methylation</keyword>
<dbReference type="EMBL" id="AZST01000025">
    <property type="protein sequence ID" value="KEP54539.1"/>
    <property type="molecule type" value="Genomic_DNA"/>
</dbReference>
<evidence type="ECO:0000256" key="2">
    <source>
        <dbReference type="ARBA" id="ARBA00022481"/>
    </source>
</evidence>
<sequence length="404" mass="45241">MSIFVPRLVRGTRLASTLTSHPHGSSAFKQIENESGRLLRVVEKRVAERSRAERELADNPDMSMKDQIARSRLLKEVEPLDRTWSEWLSARETFMQSESLLIDSDPEIRALAADEQTELLNKLQTLATETFPSLLLQASSTSAYGAAIELKAGVGGSESALFLGDLARMYTRFAATHRYSCEWVNKNEMEGARGGIKDAILEIKGEGSYDALRWESGVHRVQRVPATETQGRVHTSTVAVVVLPVIEGASETEADDIVDPKDVRTDVMRSRGAGGQHVNRTESAVRLTHEPTGINVSMQDSRSQHQNRAKAWMILRARLLDRKLQAEMEARRAVRRDLVKGADRSEKVRTYNYAQDRVTDHRVGLTIKNLESVMEGDALEDIIRALQRDHEATLMEDLLQDDVA</sequence>
<reference evidence="5 6" key="1">
    <citation type="submission" date="2013-12" db="EMBL/GenBank/DDBJ databases">
        <authorList>
            <person name="Cubeta M."/>
            <person name="Pakala S."/>
            <person name="Fedorova N."/>
            <person name="Thomas E."/>
            <person name="Dean R."/>
            <person name="Jabaji S."/>
            <person name="Neate S."/>
            <person name="Toda T."/>
            <person name="Tavantzis S."/>
            <person name="Vilgalys R."/>
            <person name="Bharathan N."/>
            <person name="Pakala S."/>
            <person name="Losada L.S."/>
            <person name="Zafar N."/>
            <person name="Nierman W."/>
        </authorList>
    </citation>
    <scope>NUCLEOTIDE SEQUENCE [LARGE SCALE GENOMIC DNA]</scope>
    <source>
        <strain evidence="5 6">123E</strain>
    </source>
</reference>
<dbReference type="SMART" id="SM00937">
    <property type="entry name" value="PCRF"/>
    <property type="match status" value="1"/>
</dbReference>
<dbReference type="Proteomes" id="UP000027456">
    <property type="component" value="Unassembled WGS sequence"/>
</dbReference>
<evidence type="ECO:0000256" key="1">
    <source>
        <dbReference type="ARBA" id="ARBA00010835"/>
    </source>
</evidence>
<dbReference type="STRING" id="1423351.A0A074S5M1"/>
<evidence type="ECO:0000313" key="6">
    <source>
        <dbReference type="Proteomes" id="UP000027456"/>
    </source>
</evidence>
<dbReference type="PROSITE" id="PS00745">
    <property type="entry name" value="RF_PROK_I"/>
    <property type="match status" value="1"/>
</dbReference>